<dbReference type="OrthoDB" id="4812032at2759"/>
<evidence type="ECO:0000313" key="2">
    <source>
        <dbReference type="Proteomes" id="UP000696573"/>
    </source>
</evidence>
<sequence length="244" mass="26117">MAQRSSKDTFSEEVNYNAGPLPGGIVLPTPEPTDDPQTTALKLRALAKAVEEGASLAVRTGYKRAVHTDRDAVMIAKQRMTPAEAAQYDIWASGVVMPAIDWKVSVKDVGGAAGFLYHAQAMRAIWKDNSITPGNAAWLHSELRAALPLVTAMAKVFAARRELTGGQEALSAMEVAELQTARKVVAIAVGNLNQASAHLGAISRDINHSRQIIQAREKALNAKMPANRQMNEGVNNEGVKIEGA</sequence>
<protein>
    <submittedName>
        <fullName evidence="1">Uncharacterized protein</fullName>
    </submittedName>
</protein>
<gene>
    <name evidence="1" type="ORF">CRHIZ90672A_00012383</name>
</gene>
<dbReference type="Proteomes" id="UP000696573">
    <property type="component" value="Unassembled WGS sequence"/>
</dbReference>
<evidence type="ECO:0000313" key="1">
    <source>
        <dbReference type="EMBL" id="CAH0019231.1"/>
    </source>
</evidence>
<accession>A0A9N9V636</accession>
<reference evidence="1" key="1">
    <citation type="submission" date="2021-10" db="EMBL/GenBank/DDBJ databases">
        <authorList>
            <person name="Piombo E."/>
        </authorList>
    </citation>
    <scope>NUCLEOTIDE SEQUENCE</scope>
</reference>
<dbReference type="AlphaFoldDB" id="A0A9N9V636"/>
<keyword evidence="2" id="KW-1185">Reference proteome</keyword>
<dbReference type="EMBL" id="CABFNQ020000553">
    <property type="protein sequence ID" value="CAH0019231.1"/>
    <property type="molecule type" value="Genomic_DNA"/>
</dbReference>
<organism evidence="1 2">
    <name type="scientific">Clonostachys rhizophaga</name>
    <dbReference type="NCBI Taxonomy" id="160324"/>
    <lineage>
        <taxon>Eukaryota</taxon>
        <taxon>Fungi</taxon>
        <taxon>Dikarya</taxon>
        <taxon>Ascomycota</taxon>
        <taxon>Pezizomycotina</taxon>
        <taxon>Sordariomycetes</taxon>
        <taxon>Hypocreomycetidae</taxon>
        <taxon>Hypocreales</taxon>
        <taxon>Bionectriaceae</taxon>
        <taxon>Clonostachys</taxon>
    </lineage>
</organism>
<proteinExistence type="predicted"/>
<name>A0A9N9V636_9HYPO</name>
<comment type="caution">
    <text evidence="1">The sequence shown here is derived from an EMBL/GenBank/DDBJ whole genome shotgun (WGS) entry which is preliminary data.</text>
</comment>